<dbReference type="AlphaFoldDB" id="A0A6N2L966"/>
<proteinExistence type="predicted"/>
<accession>A0A6N2L966</accession>
<organism evidence="1">
    <name type="scientific">Salix viminalis</name>
    <name type="common">Common osier</name>
    <name type="synonym">Basket willow</name>
    <dbReference type="NCBI Taxonomy" id="40686"/>
    <lineage>
        <taxon>Eukaryota</taxon>
        <taxon>Viridiplantae</taxon>
        <taxon>Streptophyta</taxon>
        <taxon>Embryophyta</taxon>
        <taxon>Tracheophyta</taxon>
        <taxon>Spermatophyta</taxon>
        <taxon>Magnoliopsida</taxon>
        <taxon>eudicotyledons</taxon>
        <taxon>Gunneridae</taxon>
        <taxon>Pentapetalae</taxon>
        <taxon>rosids</taxon>
        <taxon>fabids</taxon>
        <taxon>Malpighiales</taxon>
        <taxon>Salicaceae</taxon>
        <taxon>Saliceae</taxon>
        <taxon>Salix</taxon>
    </lineage>
</organism>
<name>A0A6N2L966_SALVM</name>
<gene>
    <name evidence="1" type="ORF">SVIM_LOCUS201202</name>
</gene>
<reference evidence="1" key="1">
    <citation type="submission" date="2019-03" db="EMBL/GenBank/DDBJ databases">
        <authorList>
            <person name="Mank J."/>
            <person name="Almeida P."/>
        </authorList>
    </citation>
    <scope>NUCLEOTIDE SEQUENCE</scope>
    <source>
        <strain evidence="1">78183</strain>
    </source>
</reference>
<evidence type="ECO:0000313" key="1">
    <source>
        <dbReference type="EMBL" id="VFU37704.1"/>
    </source>
</evidence>
<protein>
    <submittedName>
        <fullName evidence="1">Uncharacterized protein</fullName>
    </submittedName>
</protein>
<sequence length="196" mass="21834">MEYEAKPRVHKRVWLMFQKSMGILVGGNHTSSSERNMNLKALSCQSLVDHSQRILSGSDPGLLLDSMRYNGCDLPIMFWAQFDKESIFEANWGSIDCKDDGNRANEYAKIDSVRKLSVLVKDRLLRLCIARIGLSMLVGLRTFSLDMSLNMQKIPSILRPRQGFSPAIVVLEIERVLKPGGIGAILVGVIVSTPIA</sequence>
<dbReference type="EMBL" id="CAADRP010001324">
    <property type="protein sequence ID" value="VFU37704.1"/>
    <property type="molecule type" value="Genomic_DNA"/>
</dbReference>